<evidence type="ECO:0000313" key="2">
    <source>
        <dbReference type="Proteomes" id="UP000612808"/>
    </source>
</evidence>
<dbReference type="Proteomes" id="UP000612808">
    <property type="component" value="Unassembled WGS sequence"/>
</dbReference>
<reference evidence="1" key="1">
    <citation type="submission" date="2021-01" db="EMBL/GenBank/DDBJ databases">
        <title>Whole genome shotgun sequence of Actinocatenispora rupis NBRC 107355.</title>
        <authorList>
            <person name="Komaki H."/>
            <person name="Tamura T."/>
        </authorList>
    </citation>
    <scope>NUCLEOTIDE SEQUENCE</scope>
    <source>
        <strain evidence="1">NBRC 107355</strain>
    </source>
</reference>
<organism evidence="1 2">
    <name type="scientific">Actinocatenispora rupis</name>
    <dbReference type="NCBI Taxonomy" id="519421"/>
    <lineage>
        <taxon>Bacteria</taxon>
        <taxon>Bacillati</taxon>
        <taxon>Actinomycetota</taxon>
        <taxon>Actinomycetes</taxon>
        <taxon>Micromonosporales</taxon>
        <taxon>Micromonosporaceae</taxon>
        <taxon>Actinocatenispora</taxon>
    </lineage>
</organism>
<dbReference type="SUPFAM" id="SSF51126">
    <property type="entry name" value="Pectin lyase-like"/>
    <property type="match status" value="1"/>
</dbReference>
<evidence type="ECO:0000313" key="1">
    <source>
        <dbReference type="EMBL" id="GID10624.1"/>
    </source>
</evidence>
<name>A0A8J3N8S7_9ACTN</name>
<accession>A0A8J3N8S7</accession>
<keyword evidence="2" id="KW-1185">Reference proteome</keyword>
<sequence>MAELRGAAAPPDGVVALVGGYRKVGDGGGGAYRWDAGSGADGNGGTVLEPLRTKGKGRWVALHDGTVDFRRFGVFGADTAADDALDALVRDPAVARVVARTALNFTRRHTFGRSGIDLDFGGHRVTTEGIERNTHDNPFGAVLYFRGTVAAKGTDVTTTEPIAELSDVFPVADSGAFTVGDWYTVEVNRLAGTYERELQKLVRVTEIVDGTHIRVNYQNGWGFAAGRTFTWTRVAPVQDVTVRNMVFVGSGPFTEYGESDWPKPDPDEYTGSHPVAFEYAVRADVADIQATGTFWPVVMRRWCTFFRTARCSLKNPPTVFYGGAGYLTQNIYCLYGHVEDCHTSNARHLCDFVNAGYCYVTNCHGDGDDAGGNPFTTHGQYEHDIVYTGCSGLMDIANSGADWGQSAKRFTIRRHVLSWLTVSTRITDLTLEDVRVVARDTFDPRGTFVVNADGLQMRGCVGRTLAVAKTSSRSSRPNVISGCTFDTASANVVVQTPVNVPVHFDRCVFPDASGFEFHGTGTVYLTDCTVTGTAKGAPMSFAGDVVVRGGTYTDTGFVLTAARDQRLSIGGGATLSGTNATGALVSRGTGSGTVSVALSTYDSRTVAGTAHVALSAGTNRYTAVGARFSGGSLALAPAAFGAGSYLLHAGCVEDDVARHAFPPDGERVHTGTTLTP</sequence>
<evidence type="ECO:0008006" key="3">
    <source>
        <dbReference type="Google" id="ProtNLM"/>
    </source>
</evidence>
<dbReference type="EMBL" id="BOMB01000008">
    <property type="protein sequence ID" value="GID10624.1"/>
    <property type="molecule type" value="Genomic_DNA"/>
</dbReference>
<dbReference type="AlphaFoldDB" id="A0A8J3N8S7"/>
<comment type="caution">
    <text evidence="1">The sequence shown here is derived from an EMBL/GenBank/DDBJ whole genome shotgun (WGS) entry which is preliminary data.</text>
</comment>
<protein>
    <recommendedName>
        <fullName evidence="3">Peptidase C14</fullName>
    </recommendedName>
</protein>
<proteinExistence type="predicted"/>
<gene>
    <name evidence="1" type="ORF">Aru02nite_15130</name>
</gene>
<dbReference type="InterPro" id="IPR011050">
    <property type="entry name" value="Pectin_lyase_fold/virulence"/>
</dbReference>